<dbReference type="SUPFAM" id="SSF50978">
    <property type="entry name" value="WD40 repeat-like"/>
    <property type="match status" value="1"/>
</dbReference>
<keyword evidence="7" id="KW-1185">Reference proteome</keyword>
<dbReference type="AlphaFoldDB" id="A0A7M5ULX8"/>
<dbReference type="Proteomes" id="UP000594262">
    <property type="component" value="Unplaced"/>
</dbReference>
<feature type="repeat" description="WD" evidence="5">
    <location>
        <begin position="106"/>
        <end position="147"/>
    </location>
</feature>
<dbReference type="InterPro" id="IPR015943">
    <property type="entry name" value="WD40/YVTN_repeat-like_dom_sf"/>
</dbReference>
<comment type="subcellular location">
    <subcellularLocation>
        <location evidence="1">Cytoplasm</location>
    </subcellularLocation>
</comment>
<dbReference type="OrthoDB" id="10260946at2759"/>
<organism evidence="6 7">
    <name type="scientific">Clytia hemisphaerica</name>
    <dbReference type="NCBI Taxonomy" id="252671"/>
    <lineage>
        <taxon>Eukaryota</taxon>
        <taxon>Metazoa</taxon>
        <taxon>Cnidaria</taxon>
        <taxon>Hydrozoa</taxon>
        <taxon>Hydroidolina</taxon>
        <taxon>Leptothecata</taxon>
        <taxon>Obeliida</taxon>
        <taxon>Clytiidae</taxon>
        <taxon>Clytia</taxon>
    </lineage>
</organism>
<dbReference type="PROSITE" id="PS50294">
    <property type="entry name" value="WD_REPEATS_REGION"/>
    <property type="match status" value="1"/>
</dbReference>
<dbReference type="GO" id="GO:0034709">
    <property type="term" value="C:methylosome"/>
    <property type="evidence" value="ECO:0007669"/>
    <property type="project" value="TreeGrafter"/>
</dbReference>
<dbReference type="InterPro" id="IPR052139">
    <property type="entry name" value="Methylosome_Comp_WDR77"/>
</dbReference>
<dbReference type="PROSITE" id="PS50082">
    <property type="entry name" value="WD_REPEATS_2"/>
    <property type="match status" value="1"/>
</dbReference>
<dbReference type="InterPro" id="IPR001680">
    <property type="entry name" value="WD40_rpt"/>
</dbReference>
<dbReference type="PROSITE" id="PS00678">
    <property type="entry name" value="WD_REPEATS_1"/>
    <property type="match status" value="1"/>
</dbReference>
<sequence length="313" mass="35346">MVQNLEKPLQEIPQYLEGFSFHESTGQLAVASSNLTGRDWDGAVTIFDDAKFAPNLPHLDYGYKTEAGAKAIEWINESRLVVSTDAGCLEILDLKERPNLENTLRLIEHGDMCSTVSVNKQTEQLLSGDYDSIIKLWDLEVDMSINTFNLHSGVVHQVKWNQNSKETFGSVSEDQHVMLYDNRKDERPALCVGKSRMYFPTCLEWLSSDEMAVGLSNGDIVFYDLRNLSEEMKSIKAHAKYVTTIVENNGIIFSGSEDCYVKGHDIKSFDSVYSSKNHTDYVKCLCVNPKDNTLWSCGWAGQIFCHENTKKAQ</sequence>
<dbReference type="InterPro" id="IPR036322">
    <property type="entry name" value="WD40_repeat_dom_sf"/>
</dbReference>
<proteinExistence type="predicted"/>
<evidence type="ECO:0000256" key="3">
    <source>
        <dbReference type="ARBA" id="ARBA00022574"/>
    </source>
</evidence>
<evidence type="ECO:0000313" key="7">
    <source>
        <dbReference type="Proteomes" id="UP000594262"/>
    </source>
</evidence>
<dbReference type="InterPro" id="IPR019775">
    <property type="entry name" value="WD40_repeat_CS"/>
</dbReference>
<dbReference type="PANTHER" id="PTHR46853">
    <property type="entry name" value="METHYLOSOME PROTEIN 50"/>
    <property type="match status" value="1"/>
</dbReference>
<dbReference type="GeneID" id="136807288"/>
<evidence type="ECO:0000256" key="2">
    <source>
        <dbReference type="ARBA" id="ARBA00022490"/>
    </source>
</evidence>
<evidence type="ECO:0000256" key="4">
    <source>
        <dbReference type="ARBA" id="ARBA00022737"/>
    </source>
</evidence>
<protein>
    <submittedName>
        <fullName evidence="6">Uncharacterized protein</fullName>
    </submittedName>
</protein>
<evidence type="ECO:0000256" key="5">
    <source>
        <dbReference type="PROSITE-ProRule" id="PRU00221"/>
    </source>
</evidence>
<dbReference type="EnsemblMetazoa" id="CLYHEMT001443.1">
    <property type="protein sequence ID" value="CLYHEMP001443.1"/>
    <property type="gene ID" value="CLYHEMG001443"/>
</dbReference>
<dbReference type="SMART" id="SM00320">
    <property type="entry name" value="WD40"/>
    <property type="match status" value="4"/>
</dbReference>
<keyword evidence="2" id="KW-0963">Cytoplasm</keyword>
<dbReference type="Gene3D" id="2.130.10.10">
    <property type="entry name" value="YVTN repeat-like/Quinoprotein amine dehydrogenase"/>
    <property type="match status" value="1"/>
</dbReference>
<dbReference type="Pfam" id="PF00400">
    <property type="entry name" value="WD40"/>
    <property type="match status" value="2"/>
</dbReference>
<evidence type="ECO:0000256" key="1">
    <source>
        <dbReference type="ARBA" id="ARBA00004496"/>
    </source>
</evidence>
<dbReference type="RefSeq" id="XP_066919999.1">
    <property type="nucleotide sequence ID" value="XM_067063898.1"/>
</dbReference>
<accession>A0A7M5ULX8</accession>
<dbReference type="PANTHER" id="PTHR46853:SF1">
    <property type="entry name" value="METHYLOSOME PROTEIN 50"/>
    <property type="match status" value="1"/>
</dbReference>
<keyword evidence="3 5" id="KW-0853">WD repeat</keyword>
<reference evidence="6" key="1">
    <citation type="submission" date="2021-01" db="UniProtKB">
        <authorList>
            <consortium name="EnsemblMetazoa"/>
        </authorList>
    </citation>
    <scope>IDENTIFICATION</scope>
</reference>
<evidence type="ECO:0000313" key="6">
    <source>
        <dbReference type="EnsemblMetazoa" id="CLYHEMP001443.1"/>
    </source>
</evidence>
<name>A0A7M5ULX8_9CNID</name>
<keyword evidence="4" id="KW-0677">Repeat</keyword>